<evidence type="ECO:0000313" key="2">
    <source>
        <dbReference type="Proteomes" id="UP000321304"/>
    </source>
</evidence>
<dbReference type="AlphaFoldDB" id="A0A560L1R7"/>
<keyword evidence="2" id="KW-1185">Reference proteome</keyword>
<evidence type="ECO:0000313" key="1">
    <source>
        <dbReference type="EMBL" id="TWB89448.1"/>
    </source>
</evidence>
<dbReference type="EMBL" id="VITY01000016">
    <property type="protein sequence ID" value="TWB89448.1"/>
    <property type="molecule type" value="Genomic_DNA"/>
</dbReference>
<sequence>MKTMLRNLQALRLLRAFSKIDDEYKRKAVLEHVEAEAEPEKNPKKK</sequence>
<protein>
    <submittedName>
        <fullName evidence="1">Uncharacterized protein</fullName>
    </submittedName>
</protein>
<accession>A0A560L1R7</accession>
<dbReference type="Proteomes" id="UP000321304">
    <property type="component" value="Unassembled WGS sequence"/>
</dbReference>
<gene>
    <name evidence="1" type="ORF">FBZ93_116167</name>
</gene>
<reference evidence="1 2" key="1">
    <citation type="submission" date="2019-06" db="EMBL/GenBank/DDBJ databases">
        <title>Genomic Encyclopedia of Type Strains, Phase IV (KMG-V): Genome sequencing to study the core and pangenomes of soil and plant-associated prokaryotes.</title>
        <authorList>
            <person name="Whitman W."/>
        </authorList>
    </citation>
    <scope>NUCLEOTIDE SEQUENCE [LARGE SCALE GENOMIC DNA]</scope>
    <source>
        <strain evidence="1 2">BR 10355</strain>
    </source>
</reference>
<dbReference type="RefSeq" id="WP_167529329.1">
    <property type="nucleotide sequence ID" value="NZ_VITY01000016.1"/>
</dbReference>
<proteinExistence type="predicted"/>
<name>A0A560L1R7_9BRAD</name>
<organism evidence="1 2">
    <name type="scientific">Bradyrhizobium macuxiense</name>
    <dbReference type="NCBI Taxonomy" id="1755647"/>
    <lineage>
        <taxon>Bacteria</taxon>
        <taxon>Pseudomonadati</taxon>
        <taxon>Pseudomonadota</taxon>
        <taxon>Alphaproteobacteria</taxon>
        <taxon>Hyphomicrobiales</taxon>
        <taxon>Nitrobacteraceae</taxon>
        <taxon>Bradyrhizobium</taxon>
    </lineage>
</organism>
<comment type="caution">
    <text evidence="1">The sequence shown here is derived from an EMBL/GenBank/DDBJ whole genome shotgun (WGS) entry which is preliminary data.</text>
</comment>